<dbReference type="Gene3D" id="3.20.20.100">
    <property type="entry name" value="NADP-dependent oxidoreductase domain"/>
    <property type="match status" value="1"/>
</dbReference>
<organism evidence="2 3">
    <name type="scientific">Micromonas commoda (strain RCC299 / NOUM17 / CCMP2709)</name>
    <name type="common">Picoplanktonic green alga</name>
    <dbReference type="NCBI Taxonomy" id="296587"/>
    <lineage>
        <taxon>Eukaryota</taxon>
        <taxon>Viridiplantae</taxon>
        <taxon>Chlorophyta</taxon>
        <taxon>Mamiellophyceae</taxon>
        <taxon>Mamiellales</taxon>
        <taxon>Mamiellaceae</taxon>
        <taxon>Micromonas</taxon>
    </lineage>
</organism>
<dbReference type="KEGG" id="mis:MICPUN_59526"/>
<dbReference type="OMA" id="FFIVAMP"/>
<feature type="domain" description="NADP-dependent oxidoreductase" evidence="1">
    <location>
        <begin position="22"/>
        <end position="325"/>
    </location>
</feature>
<sequence>MASASASLGSHPAGRKLTVDDLILGCSPLAGIYASSTPERATETVRAALDAGITRFDTAPHYGLGLSERRLGDALRECGADMSKTRVYTKVGRVMKPKDEVTASEKESVVEWGNVPGDPGCIFPDAPVDVLPVLDYTGLGFRRSHADSLARLNLRSVDGLRIHDAEDEARYAQANAGGGVAELVKLRDEGAINEVSLGMNDATFVRRMLEDNPPNTFDSVMMAGAWNLLDQDGWDVLLECERRGVAVHNAGIFASGLLVGGSHYKYAPAPPDIVARTERWRALAEDKHGVPLPAVAIAFACAPRVVKGCAVGVKSPEEVAQSVAWLADANAVPAQLWVDAKELGLLAPDVPTPSPA</sequence>
<dbReference type="FunCoup" id="C1E8X5">
    <property type="interactions" value="586"/>
</dbReference>
<proteinExistence type="predicted"/>
<dbReference type="RefSeq" id="XP_002502972.1">
    <property type="nucleotide sequence ID" value="XM_002502926.1"/>
</dbReference>
<dbReference type="GO" id="GO:0005829">
    <property type="term" value="C:cytosol"/>
    <property type="evidence" value="ECO:0007669"/>
    <property type="project" value="TreeGrafter"/>
</dbReference>
<dbReference type="InterPro" id="IPR023210">
    <property type="entry name" value="NADP_OxRdtase_dom"/>
</dbReference>
<dbReference type="AlphaFoldDB" id="C1E8X5"/>
<dbReference type="InterPro" id="IPR036812">
    <property type="entry name" value="NAD(P)_OxRdtase_dom_sf"/>
</dbReference>
<dbReference type="GO" id="GO:0016491">
    <property type="term" value="F:oxidoreductase activity"/>
    <property type="evidence" value="ECO:0007669"/>
    <property type="project" value="InterPro"/>
</dbReference>
<dbReference type="OrthoDB" id="48988at2759"/>
<dbReference type="Proteomes" id="UP000002009">
    <property type="component" value="Chromosome 6"/>
</dbReference>
<evidence type="ECO:0000313" key="3">
    <source>
        <dbReference type="Proteomes" id="UP000002009"/>
    </source>
</evidence>
<evidence type="ECO:0000259" key="1">
    <source>
        <dbReference type="Pfam" id="PF00248"/>
    </source>
</evidence>
<evidence type="ECO:0000313" key="2">
    <source>
        <dbReference type="EMBL" id="ACO64230.1"/>
    </source>
</evidence>
<dbReference type="PANTHER" id="PTHR42686">
    <property type="entry name" value="GH17980P-RELATED"/>
    <property type="match status" value="1"/>
</dbReference>
<reference evidence="2 3" key="1">
    <citation type="journal article" date="2009" name="Science">
        <title>Green evolution and dynamic adaptations revealed by genomes of the marine picoeukaryotes Micromonas.</title>
        <authorList>
            <person name="Worden A.Z."/>
            <person name="Lee J.H."/>
            <person name="Mock T."/>
            <person name="Rouze P."/>
            <person name="Simmons M.P."/>
            <person name="Aerts A.L."/>
            <person name="Allen A.E."/>
            <person name="Cuvelier M.L."/>
            <person name="Derelle E."/>
            <person name="Everett M.V."/>
            <person name="Foulon E."/>
            <person name="Grimwood J."/>
            <person name="Gundlach H."/>
            <person name="Henrissat B."/>
            <person name="Napoli C."/>
            <person name="McDonald S.M."/>
            <person name="Parker M.S."/>
            <person name="Rombauts S."/>
            <person name="Salamov A."/>
            <person name="Von Dassow P."/>
            <person name="Badger J.H."/>
            <person name="Coutinho P.M."/>
            <person name="Demir E."/>
            <person name="Dubchak I."/>
            <person name="Gentemann C."/>
            <person name="Eikrem W."/>
            <person name="Gready J.E."/>
            <person name="John U."/>
            <person name="Lanier W."/>
            <person name="Lindquist E.A."/>
            <person name="Lucas S."/>
            <person name="Mayer K.F."/>
            <person name="Moreau H."/>
            <person name="Not F."/>
            <person name="Otillar R."/>
            <person name="Panaud O."/>
            <person name="Pangilinan J."/>
            <person name="Paulsen I."/>
            <person name="Piegu B."/>
            <person name="Poliakov A."/>
            <person name="Robbens S."/>
            <person name="Schmutz J."/>
            <person name="Toulza E."/>
            <person name="Wyss T."/>
            <person name="Zelensky A."/>
            <person name="Zhou K."/>
            <person name="Armbrust E.V."/>
            <person name="Bhattacharya D."/>
            <person name="Goodenough U.W."/>
            <person name="Van de Peer Y."/>
            <person name="Grigoriev I.V."/>
        </authorList>
    </citation>
    <scope>NUCLEOTIDE SEQUENCE [LARGE SCALE GENOMIC DNA]</scope>
    <source>
        <strain evidence="3">RCC299 / NOUM17</strain>
    </source>
</reference>
<keyword evidence="3" id="KW-1185">Reference proteome</keyword>
<dbReference type="STRING" id="296587.C1E8X5"/>
<dbReference type="GeneID" id="8244616"/>
<dbReference type="Pfam" id="PF00248">
    <property type="entry name" value="Aldo_ket_red"/>
    <property type="match status" value="1"/>
</dbReference>
<gene>
    <name evidence="2" type="ORF">MICPUN_59526</name>
</gene>
<dbReference type="eggNOG" id="KOG1576">
    <property type="taxonomic scope" value="Eukaryota"/>
</dbReference>
<dbReference type="InParanoid" id="C1E8X5"/>
<dbReference type="InterPro" id="IPR020471">
    <property type="entry name" value="AKR"/>
</dbReference>
<accession>C1E8X5</accession>
<dbReference type="CDD" id="cd19152">
    <property type="entry name" value="AKR_AKR15A"/>
    <property type="match status" value="1"/>
</dbReference>
<protein>
    <recommendedName>
        <fullName evidence="1">NADP-dependent oxidoreductase domain-containing protein</fullName>
    </recommendedName>
</protein>
<dbReference type="EMBL" id="CP001327">
    <property type="protein sequence ID" value="ACO64230.1"/>
    <property type="molecule type" value="Genomic_DNA"/>
</dbReference>
<name>C1E8X5_MICCC</name>
<dbReference type="SUPFAM" id="SSF51430">
    <property type="entry name" value="NAD(P)-linked oxidoreductase"/>
    <property type="match status" value="1"/>
</dbReference>
<dbReference type="PANTHER" id="PTHR42686:SF1">
    <property type="entry name" value="GH17980P-RELATED"/>
    <property type="match status" value="1"/>
</dbReference>